<feature type="compositionally biased region" description="Basic and acidic residues" evidence="1">
    <location>
        <begin position="247"/>
        <end position="256"/>
    </location>
</feature>
<feature type="region of interest" description="Disordered" evidence="1">
    <location>
        <begin position="211"/>
        <end position="267"/>
    </location>
</feature>
<proteinExistence type="predicted"/>
<feature type="compositionally biased region" description="Acidic residues" evidence="1">
    <location>
        <begin position="258"/>
        <end position="267"/>
    </location>
</feature>
<organism evidence="2 3">
    <name type="scientific">Candidatus Enterococcus myersii</name>
    <dbReference type="NCBI Taxonomy" id="2815322"/>
    <lineage>
        <taxon>Bacteria</taxon>
        <taxon>Bacillati</taxon>
        <taxon>Bacillota</taxon>
        <taxon>Bacilli</taxon>
        <taxon>Lactobacillales</taxon>
        <taxon>Enterococcaceae</taxon>
        <taxon>Enterococcus</taxon>
    </lineage>
</organism>
<dbReference type="EMBL" id="JAFLVT010000008">
    <property type="protein sequence ID" value="MBO0449332.1"/>
    <property type="molecule type" value="Genomic_DNA"/>
</dbReference>
<evidence type="ECO:0000313" key="2">
    <source>
        <dbReference type="EMBL" id="MBO0449332.1"/>
    </source>
</evidence>
<feature type="compositionally biased region" description="Polar residues" evidence="1">
    <location>
        <begin position="237"/>
        <end position="246"/>
    </location>
</feature>
<protein>
    <submittedName>
        <fullName evidence="2">Replisome organizer</fullName>
    </submittedName>
</protein>
<name>A0ABS3H7A6_9ENTE</name>
<reference evidence="2 3" key="1">
    <citation type="submission" date="2021-03" db="EMBL/GenBank/DDBJ databases">
        <title>Enterococcal diversity collection.</title>
        <authorList>
            <person name="Gilmore M.S."/>
            <person name="Schwartzman J."/>
            <person name="Van Tyne D."/>
            <person name="Martin M."/>
            <person name="Earl A.M."/>
            <person name="Manson A.L."/>
            <person name="Straub T."/>
            <person name="Salamzade R."/>
            <person name="Saavedra J."/>
            <person name="Lebreton F."/>
            <person name="Prichula J."/>
            <person name="Schaufler K."/>
            <person name="Gaca A."/>
            <person name="Sgardioli B."/>
            <person name="Wagenaar J."/>
            <person name="Strong T."/>
        </authorList>
    </citation>
    <scope>NUCLEOTIDE SEQUENCE [LARGE SCALE GENOMIC DNA]</scope>
    <source>
        <strain evidence="2 3">MJM12</strain>
    </source>
</reference>
<accession>A0ABS3H7A6</accession>
<dbReference type="Proteomes" id="UP000664256">
    <property type="component" value="Unassembled WGS sequence"/>
</dbReference>
<gene>
    <name evidence="2" type="ORF">JZO76_07235</name>
</gene>
<keyword evidence="3" id="KW-1185">Reference proteome</keyword>
<comment type="caution">
    <text evidence="2">The sequence shown here is derived from an EMBL/GenBank/DDBJ whole genome shotgun (WGS) entry which is preliminary data.</text>
</comment>
<evidence type="ECO:0000256" key="1">
    <source>
        <dbReference type="SAM" id="MobiDB-lite"/>
    </source>
</evidence>
<evidence type="ECO:0000313" key="3">
    <source>
        <dbReference type="Proteomes" id="UP000664256"/>
    </source>
</evidence>
<dbReference type="RefSeq" id="WP_206903457.1">
    <property type="nucleotide sequence ID" value="NZ_JAFLVT010000008.1"/>
</dbReference>
<sequence>MAQRRMFSKKITDTDQFLDMPMSAQALYFHLNMEADDDGFLGNAKTVRRKVGASEDDMKLLMAKQFIIPFEDSGVVVIKDWKIHNYIRKDTYNETMYSAEKALLEQDSNGSYTVRRRIVDEPSPQVRLGKDRLGKVRDRKDIAPSEEPPKAKPVRHKYGEYKNVLLTDQDMEKLQTEFPSDWQDRIERLSSYIASTGKTYKNHLATIRNWARKDKAQPKPQQAYGQPVKREEMPNWDAQTTASSPSRKAEIEKMMEEFFTDNEEENR</sequence>